<dbReference type="Proteomes" id="UP001165083">
    <property type="component" value="Unassembled WGS sequence"/>
</dbReference>
<accession>A0A9W6TP19</accession>
<name>A0A9W6TP19_9STRA</name>
<evidence type="ECO:0000313" key="2">
    <source>
        <dbReference type="Proteomes" id="UP001165083"/>
    </source>
</evidence>
<evidence type="ECO:0000313" key="1">
    <source>
        <dbReference type="EMBL" id="GMF16170.1"/>
    </source>
</evidence>
<protein>
    <submittedName>
        <fullName evidence="1">Unnamed protein product</fullName>
    </submittedName>
</protein>
<sequence>MYTRPKTCTPNALHTRLLCLDSCYDNEGSFASWLALKHSTQIAFYEESECQGKHITVNTSPRGKLKFADVSFDKKVSSFMLWKIGPYPIRGFLDICHGRENALLNSTYATGDESANAGCDGADVGSQFDSYLYQGLEQIGSNDADDDVSG</sequence>
<dbReference type="AlphaFoldDB" id="A0A9W6TP19"/>
<organism evidence="1 2">
    <name type="scientific">Phytophthora lilii</name>
    <dbReference type="NCBI Taxonomy" id="2077276"/>
    <lineage>
        <taxon>Eukaryota</taxon>
        <taxon>Sar</taxon>
        <taxon>Stramenopiles</taxon>
        <taxon>Oomycota</taxon>
        <taxon>Peronosporomycetes</taxon>
        <taxon>Peronosporales</taxon>
        <taxon>Peronosporaceae</taxon>
        <taxon>Phytophthora</taxon>
    </lineage>
</organism>
<reference evidence="1" key="1">
    <citation type="submission" date="2023-04" db="EMBL/GenBank/DDBJ databases">
        <title>Phytophthora lilii NBRC 32176.</title>
        <authorList>
            <person name="Ichikawa N."/>
            <person name="Sato H."/>
            <person name="Tonouchi N."/>
        </authorList>
    </citation>
    <scope>NUCLEOTIDE SEQUENCE</scope>
    <source>
        <strain evidence="1">NBRC 32176</strain>
    </source>
</reference>
<gene>
    <name evidence="1" type="ORF">Plil01_000570700</name>
</gene>
<dbReference type="EMBL" id="BSXW01000244">
    <property type="protein sequence ID" value="GMF16170.1"/>
    <property type="molecule type" value="Genomic_DNA"/>
</dbReference>
<dbReference type="OrthoDB" id="123094at2759"/>
<comment type="caution">
    <text evidence="1">The sequence shown here is derived from an EMBL/GenBank/DDBJ whole genome shotgun (WGS) entry which is preliminary data.</text>
</comment>
<proteinExistence type="predicted"/>
<keyword evidence="2" id="KW-1185">Reference proteome</keyword>